<evidence type="ECO:0008006" key="16">
    <source>
        <dbReference type="Google" id="ProtNLM"/>
    </source>
</evidence>
<organism evidence="14 15">
    <name type="scientific">Acanthocheilonema viteae</name>
    <name type="common">Filarial nematode worm</name>
    <name type="synonym">Dipetalonema viteae</name>
    <dbReference type="NCBI Taxonomy" id="6277"/>
    <lineage>
        <taxon>Eukaryota</taxon>
        <taxon>Metazoa</taxon>
        <taxon>Ecdysozoa</taxon>
        <taxon>Nematoda</taxon>
        <taxon>Chromadorea</taxon>
        <taxon>Rhabditida</taxon>
        <taxon>Spirurina</taxon>
        <taxon>Spiruromorpha</taxon>
        <taxon>Filarioidea</taxon>
        <taxon>Onchocercidae</taxon>
        <taxon>Acanthocheilonema</taxon>
    </lineage>
</organism>
<dbReference type="AlphaFoldDB" id="A0A498SI65"/>
<dbReference type="EMBL" id="UPTC01001257">
    <property type="protein sequence ID" value="VBB31494.1"/>
    <property type="molecule type" value="Genomic_DNA"/>
</dbReference>
<dbReference type="Pfam" id="PF02709">
    <property type="entry name" value="Glyco_transf_7C"/>
    <property type="match status" value="1"/>
</dbReference>
<evidence type="ECO:0000313" key="14">
    <source>
        <dbReference type="EMBL" id="VBB31494.1"/>
    </source>
</evidence>
<dbReference type="GO" id="GO:0008378">
    <property type="term" value="F:galactosyltransferase activity"/>
    <property type="evidence" value="ECO:0007669"/>
    <property type="project" value="TreeGrafter"/>
</dbReference>
<keyword evidence="10" id="KW-0325">Glycoprotein</keyword>
<dbReference type="InterPro" id="IPR027791">
    <property type="entry name" value="Galactosyl_T_C"/>
</dbReference>
<feature type="transmembrane region" description="Helical" evidence="11">
    <location>
        <begin position="60"/>
        <end position="79"/>
    </location>
</feature>
<keyword evidence="5" id="KW-0808">Transferase</keyword>
<evidence type="ECO:0000256" key="6">
    <source>
        <dbReference type="ARBA" id="ARBA00022692"/>
    </source>
</evidence>
<sequence>MTSARSRVSGESEMPPTAGTVSEARYALAFESQQRQRNRPSIEGKERVSIKYYADASMPMAGRFIIILLIFGVAAHLFLSGDLSFISDYHIWRPIVESNRQEIIPVNDINSSNDQNFMKILSDERKSNLTNITRIDNSINISSKFYNPSANGLLSGELTNVYSTIENSLATGSINKPTKTFTKNVNFSIIDRNIHNTVLNISAGAQSSRRLFGNRTLLKCKITPDLQMVRQNFSLANCSATPPGLVGPIKVWYDEPSFEEIERLNSNLEPGGHGKPNSCQSRHRVAIVVPYRDREAHLRILLHNLHSLLTKQQLDYAIFVVEQHENETFNRAKLMNVGYVEAMKVYDWQCFVFHDVDLLAEDDRNIYSCPDQPRHMSVAVNKFQYKLPYGSIFGGVCAIKTEQFVKINGFSNSYWGWGGEDDDLSMRVTSVGYKIMRYPLEIARYQMITHKSEAKNPINKCRYDLLAKTTLRQQTDGISSLKYECYDLRFLPLFTHIKVKLLEQESKMQLREEGFTKC</sequence>
<reference evidence="14 15" key="1">
    <citation type="submission" date="2018-08" db="EMBL/GenBank/DDBJ databases">
        <authorList>
            <person name="Laetsch R D."/>
            <person name="Stevens L."/>
            <person name="Kumar S."/>
            <person name="Blaxter L. M."/>
        </authorList>
    </citation>
    <scope>NUCLEOTIDE SEQUENCE [LARGE SCALE GENOMIC DNA]</scope>
</reference>
<evidence type="ECO:0000256" key="3">
    <source>
        <dbReference type="ARBA" id="ARBA00005735"/>
    </source>
</evidence>
<dbReference type="GO" id="GO:0005975">
    <property type="term" value="P:carbohydrate metabolic process"/>
    <property type="evidence" value="ECO:0007669"/>
    <property type="project" value="InterPro"/>
</dbReference>
<evidence type="ECO:0000256" key="4">
    <source>
        <dbReference type="ARBA" id="ARBA00022676"/>
    </source>
</evidence>
<comment type="pathway">
    <text evidence="2">Protein modification; protein glycosylation.</text>
</comment>
<dbReference type="SUPFAM" id="SSF53448">
    <property type="entry name" value="Nucleotide-diphospho-sugar transferases"/>
    <property type="match status" value="1"/>
</dbReference>
<dbReference type="CDD" id="cd00899">
    <property type="entry name" value="b4GalT"/>
    <property type="match status" value="1"/>
</dbReference>
<gene>
    <name evidence="14" type="ORF">NAV_LOCUS6285</name>
</gene>
<dbReference type="Pfam" id="PF13733">
    <property type="entry name" value="Glyco_transf_7N"/>
    <property type="match status" value="1"/>
</dbReference>
<name>A0A498SI65_ACAVI</name>
<dbReference type="PANTHER" id="PTHR19300">
    <property type="entry name" value="BETA-1,4-GALACTOSYLTRANSFERASE"/>
    <property type="match status" value="1"/>
</dbReference>
<proteinExistence type="inferred from homology"/>
<evidence type="ECO:0000259" key="13">
    <source>
        <dbReference type="Pfam" id="PF13733"/>
    </source>
</evidence>
<dbReference type="OrthoDB" id="10038994at2759"/>
<dbReference type="PRINTS" id="PR02050">
    <property type="entry name" value="B14GALTRFASE"/>
</dbReference>
<keyword evidence="8 11" id="KW-1133">Transmembrane helix</keyword>
<evidence type="ECO:0000256" key="9">
    <source>
        <dbReference type="ARBA" id="ARBA00023136"/>
    </source>
</evidence>
<dbReference type="STRING" id="6277.A0A498SI65"/>
<evidence type="ECO:0000256" key="2">
    <source>
        <dbReference type="ARBA" id="ARBA00004922"/>
    </source>
</evidence>
<dbReference type="InterPro" id="IPR027995">
    <property type="entry name" value="Galactosyl_T_N"/>
</dbReference>
<evidence type="ECO:0000259" key="12">
    <source>
        <dbReference type="Pfam" id="PF02709"/>
    </source>
</evidence>
<evidence type="ECO:0000256" key="1">
    <source>
        <dbReference type="ARBA" id="ARBA00004606"/>
    </source>
</evidence>
<accession>A0A498SI65</accession>
<keyword evidence="6 11" id="KW-0812">Transmembrane</keyword>
<dbReference type="InterPro" id="IPR003859">
    <property type="entry name" value="Galactosyl_T"/>
</dbReference>
<keyword evidence="15" id="KW-1185">Reference proteome</keyword>
<dbReference type="GO" id="GO:0005794">
    <property type="term" value="C:Golgi apparatus"/>
    <property type="evidence" value="ECO:0007669"/>
    <property type="project" value="TreeGrafter"/>
</dbReference>
<dbReference type="Proteomes" id="UP000276991">
    <property type="component" value="Unassembled WGS sequence"/>
</dbReference>
<keyword evidence="4" id="KW-0328">Glycosyltransferase</keyword>
<dbReference type="GO" id="GO:0006688">
    <property type="term" value="P:glycosphingolipid biosynthetic process"/>
    <property type="evidence" value="ECO:0007669"/>
    <property type="project" value="TreeGrafter"/>
</dbReference>
<evidence type="ECO:0000256" key="5">
    <source>
        <dbReference type="ARBA" id="ARBA00022679"/>
    </source>
</evidence>
<evidence type="ECO:0000256" key="10">
    <source>
        <dbReference type="ARBA" id="ARBA00023180"/>
    </source>
</evidence>
<keyword evidence="9 11" id="KW-0472">Membrane</keyword>
<feature type="domain" description="Galactosyltransferase N-terminal" evidence="13">
    <location>
        <begin position="238"/>
        <end position="370"/>
    </location>
</feature>
<protein>
    <recommendedName>
        <fullName evidence="16">Galactosyltransferase N-terminal domain-containing protein</fullName>
    </recommendedName>
</protein>
<evidence type="ECO:0000256" key="8">
    <source>
        <dbReference type="ARBA" id="ARBA00022989"/>
    </source>
</evidence>
<dbReference type="InterPro" id="IPR029044">
    <property type="entry name" value="Nucleotide-diphossugar_trans"/>
</dbReference>
<feature type="domain" description="Galactosyltransferase C-terminal" evidence="12">
    <location>
        <begin position="374"/>
        <end position="451"/>
    </location>
</feature>
<evidence type="ECO:0000256" key="11">
    <source>
        <dbReference type="SAM" id="Phobius"/>
    </source>
</evidence>
<keyword evidence="7" id="KW-0735">Signal-anchor</keyword>
<dbReference type="UniPathway" id="UPA00378"/>
<dbReference type="GO" id="GO:0016020">
    <property type="term" value="C:membrane"/>
    <property type="evidence" value="ECO:0007669"/>
    <property type="project" value="UniProtKB-SubCell"/>
</dbReference>
<comment type="similarity">
    <text evidence="3">Belongs to the glycosyltransferase 7 family.</text>
</comment>
<dbReference type="Gene3D" id="3.90.550.10">
    <property type="entry name" value="Spore Coat Polysaccharide Biosynthesis Protein SpsA, Chain A"/>
    <property type="match status" value="1"/>
</dbReference>
<comment type="subcellular location">
    <subcellularLocation>
        <location evidence="1">Membrane</location>
        <topology evidence="1">Single-pass type II membrane protein</topology>
    </subcellularLocation>
</comment>
<evidence type="ECO:0000256" key="7">
    <source>
        <dbReference type="ARBA" id="ARBA00022968"/>
    </source>
</evidence>
<dbReference type="PANTHER" id="PTHR19300:SF57">
    <property type="entry name" value="BETA-1,4-N-ACETYLGALACTOSAMINYLTRANSFERASE"/>
    <property type="match status" value="1"/>
</dbReference>
<dbReference type="GO" id="GO:0033842">
    <property type="term" value="F:N-acetyl-beta-glucosaminyl-derivative 4-beta-N-acetylgalactosaminyltransferase activity"/>
    <property type="evidence" value="ECO:0007669"/>
    <property type="project" value="TreeGrafter"/>
</dbReference>
<evidence type="ECO:0000313" key="15">
    <source>
        <dbReference type="Proteomes" id="UP000276991"/>
    </source>
</evidence>